<accession>A0A8H7RTV7</accession>
<dbReference type="OrthoDB" id="2263377at2759"/>
<gene>
    <name evidence="2" type="ORF">INT45_006327</name>
</gene>
<evidence type="ECO:0000313" key="3">
    <source>
        <dbReference type="Proteomes" id="UP000646827"/>
    </source>
</evidence>
<proteinExistence type="predicted"/>
<name>A0A8H7RTV7_9FUNG</name>
<evidence type="ECO:0000313" key="2">
    <source>
        <dbReference type="EMBL" id="KAG2216543.1"/>
    </source>
</evidence>
<comment type="caution">
    <text evidence="2">The sequence shown here is derived from an EMBL/GenBank/DDBJ whole genome shotgun (WGS) entry which is preliminary data.</text>
</comment>
<reference evidence="2 3" key="1">
    <citation type="submission" date="2020-12" db="EMBL/GenBank/DDBJ databases">
        <title>Metabolic potential, ecology and presence of endohyphal bacteria is reflected in genomic diversity of Mucoromycotina.</title>
        <authorList>
            <person name="Muszewska A."/>
            <person name="Okrasinska A."/>
            <person name="Steczkiewicz K."/>
            <person name="Drgas O."/>
            <person name="Orlowska M."/>
            <person name="Perlinska-Lenart U."/>
            <person name="Aleksandrzak-Piekarczyk T."/>
            <person name="Szatraj K."/>
            <person name="Zielenkiewicz U."/>
            <person name="Pilsyk S."/>
            <person name="Malc E."/>
            <person name="Mieczkowski P."/>
            <person name="Kruszewska J.S."/>
            <person name="Biernat P."/>
            <person name="Pawlowska J."/>
        </authorList>
    </citation>
    <scope>NUCLEOTIDE SEQUENCE [LARGE SCALE GENOMIC DNA]</scope>
    <source>
        <strain evidence="2 3">CBS 142.35</strain>
    </source>
</reference>
<keyword evidence="3" id="KW-1185">Reference proteome</keyword>
<organism evidence="2 3">
    <name type="scientific">Circinella minor</name>
    <dbReference type="NCBI Taxonomy" id="1195481"/>
    <lineage>
        <taxon>Eukaryota</taxon>
        <taxon>Fungi</taxon>
        <taxon>Fungi incertae sedis</taxon>
        <taxon>Mucoromycota</taxon>
        <taxon>Mucoromycotina</taxon>
        <taxon>Mucoromycetes</taxon>
        <taxon>Mucorales</taxon>
        <taxon>Lichtheimiaceae</taxon>
        <taxon>Circinella</taxon>
    </lineage>
</organism>
<feature type="region of interest" description="Disordered" evidence="1">
    <location>
        <begin position="88"/>
        <end position="110"/>
    </location>
</feature>
<dbReference type="EMBL" id="JAEPRB010000389">
    <property type="protein sequence ID" value="KAG2216543.1"/>
    <property type="molecule type" value="Genomic_DNA"/>
</dbReference>
<feature type="region of interest" description="Disordered" evidence="1">
    <location>
        <begin position="121"/>
        <end position="140"/>
    </location>
</feature>
<feature type="non-terminal residue" evidence="2">
    <location>
        <position position="1"/>
    </location>
</feature>
<feature type="compositionally biased region" description="Polar residues" evidence="1">
    <location>
        <begin position="123"/>
        <end position="132"/>
    </location>
</feature>
<evidence type="ECO:0000256" key="1">
    <source>
        <dbReference type="SAM" id="MobiDB-lite"/>
    </source>
</evidence>
<dbReference type="Proteomes" id="UP000646827">
    <property type="component" value="Unassembled WGS sequence"/>
</dbReference>
<dbReference type="AlphaFoldDB" id="A0A8H7RTV7"/>
<protein>
    <submittedName>
        <fullName evidence="2">Uncharacterized protein</fullName>
    </submittedName>
</protein>
<sequence>FSFISKKVGERALIDALQTIATWRSESSLKGWAMDLMKDQYQSLTTLETEEHWTTVASILANASQHQSYLQYNNNIFKRAIDYQEASSSTSNIPKRFKTGDNNEDSEDIDIPHAYRSPLYVPQQKSSPAHNSQDSDDVDLLPFLLNSPTASNVNSNNLSRPSSPEKQEDDLYKIPSDLTDNKHPARKSSVYNLSYSIEPEAHTDLDMPDDWWSQDAKFNISRACRQFKYSSSLVSIDNPSALSDIRFLSLNNIYLFSEEWEKSIAKYFGWDRHTSITDSLGIDVNKPEVTAQSLLYATKVSMSLNKNWLSVIKSISQFISEATTSEVQLDIHTSIALLKLAPKFIHGGPPDPSVEDTFVHEYIAPLLESVFESEPLFKINWANGTLIAAKQYKPDYVVFVKGANGNSKYEVVSGEFKAPDLNAQLESDDVKLAKQMRMMYNSLVERHVMDPIVSGVLVQGYEMSTYKMDMAGPNMYRLIKLGSCNIFKSLQEFHSIPIILSHVIQLKVQENDTRYCVLLLELEIATITAKKVQAMVVAKNNLEPLKHSPPLTWLNTSTCTLIQKRSRCKTEIK</sequence>